<organism evidence="1 2">
    <name type="scientific">Promicromonospora alba</name>
    <dbReference type="NCBI Taxonomy" id="1616110"/>
    <lineage>
        <taxon>Bacteria</taxon>
        <taxon>Bacillati</taxon>
        <taxon>Actinomycetota</taxon>
        <taxon>Actinomycetes</taxon>
        <taxon>Micrococcales</taxon>
        <taxon>Promicromonosporaceae</taxon>
        <taxon>Promicromonospora</taxon>
    </lineage>
</organism>
<dbReference type="Proteomes" id="UP001596011">
    <property type="component" value="Unassembled WGS sequence"/>
</dbReference>
<dbReference type="EMBL" id="JBHSFI010000005">
    <property type="protein sequence ID" value="MFC4629713.1"/>
    <property type="molecule type" value="Genomic_DNA"/>
</dbReference>
<evidence type="ECO:0000313" key="1">
    <source>
        <dbReference type="EMBL" id="MFC4629713.1"/>
    </source>
</evidence>
<accession>A0ABV9HII1</accession>
<proteinExistence type="predicted"/>
<sequence length="121" mass="13100">MERNVVSAMTRSCRYWLQQVPDGASASAKVRGWAGQQGVLSIGAQAREITLTREILIRLPSDLFVNAEDPLSGSILVARDTGAVVKVFTGLTPAATSVYPDGDRWYLGTLLGQPVRWMPAP</sequence>
<dbReference type="RefSeq" id="WP_377136822.1">
    <property type="nucleotide sequence ID" value="NZ_JBHSFI010000005.1"/>
</dbReference>
<gene>
    <name evidence="1" type="ORF">ACFO6V_15805</name>
</gene>
<name>A0ABV9HII1_9MICO</name>
<reference evidence="2" key="1">
    <citation type="journal article" date="2019" name="Int. J. Syst. Evol. Microbiol.">
        <title>The Global Catalogue of Microorganisms (GCM) 10K type strain sequencing project: providing services to taxonomists for standard genome sequencing and annotation.</title>
        <authorList>
            <consortium name="The Broad Institute Genomics Platform"/>
            <consortium name="The Broad Institute Genome Sequencing Center for Infectious Disease"/>
            <person name="Wu L."/>
            <person name="Ma J."/>
        </authorList>
    </citation>
    <scope>NUCLEOTIDE SEQUENCE [LARGE SCALE GENOMIC DNA]</scope>
    <source>
        <strain evidence="2">CCUG 42722</strain>
    </source>
</reference>
<protein>
    <submittedName>
        <fullName evidence="1">Uncharacterized protein</fullName>
    </submittedName>
</protein>
<keyword evidence="2" id="KW-1185">Reference proteome</keyword>
<evidence type="ECO:0000313" key="2">
    <source>
        <dbReference type="Proteomes" id="UP001596011"/>
    </source>
</evidence>
<comment type="caution">
    <text evidence="1">The sequence shown here is derived from an EMBL/GenBank/DDBJ whole genome shotgun (WGS) entry which is preliminary data.</text>
</comment>